<dbReference type="InParanoid" id="A0A6J0BLW1"/>
<dbReference type="Gene3D" id="3.40.50.1820">
    <property type="entry name" value="alpha/beta hydrolase"/>
    <property type="match status" value="1"/>
</dbReference>
<keyword evidence="2" id="KW-0732">Signal</keyword>
<evidence type="ECO:0000313" key="10">
    <source>
        <dbReference type="RefSeq" id="XP_046586872.1"/>
    </source>
</evidence>
<dbReference type="RefSeq" id="XP_046586871.1">
    <property type="nucleotide sequence ID" value="XM_046730915.1"/>
</dbReference>
<dbReference type="RefSeq" id="XP_015515644.1">
    <property type="nucleotide sequence ID" value="XM_015660158.1"/>
</dbReference>
<evidence type="ECO:0000256" key="3">
    <source>
        <dbReference type="ARBA" id="ARBA00023180"/>
    </source>
</evidence>
<feature type="region of interest" description="Disordered" evidence="4">
    <location>
        <begin position="746"/>
        <end position="855"/>
    </location>
</feature>
<evidence type="ECO:0000256" key="5">
    <source>
        <dbReference type="SAM" id="Phobius"/>
    </source>
</evidence>
<keyword evidence="7" id="KW-1185">Reference proteome</keyword>
<dbReference type="OrthoDB" id="3200163at2759"/>
<feature type="compositionally biased region" description="Low complexity" evidence="4">
    <location>
        <begin position="833"/>
        <end position="842"/>
    </location>
</feature>
<feature type="compositionally biased region" description="Basic and acidic residues" evidence="4">
    <location>
        <begin position="801"/>
        <end position="819"/>
    </location>
</feature>
<evidence type="ECO:0000313" key="7">
    <source>
        <dbReference type="Proteomes" id="UP000829291"/>
    </source>
</evidence>
<dbReference type="InterPro" id="IPR029058">
    <property type="entry name" value="AB_hydrolase_fold"/>
</dbReference>
<comment type="similarity">
    <text evidence="1">Belongs to the type-B carboxylesterase/lipase family.</text>
</comment>
<keyword evidence="5" id="KW-0812">Transmembrane</keyword>
<sequence>MPLRCQPAAEVLLASVLRATFLNVLNHLIIFASITFIASSSSQSPTRYASRIVETKSGQIRGILQEPNGRHLDPVEVFRGIPYAAPPVEKLRFRSPRPPLTWAGVKLADTFGLVCPQNYPDVTNRTIALGTMPRGRFLQLKRLLPLLGNQSEDCLFLNLYIPGSGSRGLEAPYAVIVYVHGESFEWGSGNPYDGSVLASAGHVIVVTLNYRLGILGFLRTRPGPDTTDGSGGNLALKDIAMGLRWVRDNIGAFGGDPTRITLVGHDTGAALANLLLLAPYGKDLFHRLVLLSGSALSPWAAVHEPDDLRVKVGEQFECAVETEADIADCLREVPLQNLMEVELPETRFMPRIGPGLPIDVNSPDPSHDMERDSGSFVTIPLILGVTTAESYLDFNANDIQYGFEEEQRNRVLRTFVRNAYVYHLNEIFSAVRNEYTDWDKPVLHPINIRDSTMEALSDGHTVAPLMRVAFYHARRGAKTFFYHFNYQTKDSDYLQRLGSVRGEDIPYVFGLPLVSGGTFFPQNYSRQDQGVAEAVLTFFSNFAKTGNPNEPRNVDSVDYGTVKEKTRFRGLTWEQYETGSQQYLTIALKPKMKSHYRGHKMAVWLNLIPQLHQPGDDDVTMRHHHFRERGDHLYAGPVRDEWHTPILLPGNTVTTSLSTTECSSTIGEDATSEIGSPSSGVIDGEERVRERHDETELLQRLASRHYYSTTTALAITVGVGCILLILNMMIFAGIYYQRDREKKRAASECTPNGHQESVPMTTRPSSRDSNEDTRSEEPPPSYTTLARSSPPPPSSTMPEQRLLRDESLRKNVKIVKEHGTPPQKDPVPPKPPTRTTSSLTTTGIKKRVQIQEISV</sequence>
<accession>A0A6J0BLW1</accession>
<name>A0A6J0BLW1_NEOLC</name>
<feature type="compositionally biased region" description="Polar residues" evidence="4">
    <location>
        <begin position="749"/>
        <end position="764"/>
    </location>
</feature>
<dbReference type="KEGG" id="nlo:107221241"/>
<dbReference type="Proteomes" id="UP000829291">
    <property type="component" value="Chromosome 2"/>
</dbReference>
<keyword evidence="3" id="KW-0325">Glycoprotein</keyword>
<dbReference type="CTD" id="100123248"/>
<evidence type="ECO:0000313" key="11">
    <source>
        <dbReference type="RefSeq" id="XP_046586873.1"/>
    </source>
</evidence>
<proteinExistence type="inferred from homology"/>
<dbReference type="InterPro" id="IPR002018">
    <property type="entry name" value="CarbesteraseB"/>
</dbReference>
<dbReference type="GeneID" id="107221241"/>
<evidence type="ECO:0000313" key="9">
    <source>
        <dbReference type="RefSeq" id="XP_046586871.1"/>
    </source>
</evidence>
<dbReference type="RefSeq" id="XP_046586872.1">
    <property type="nucleotide sequence ID" value="XM_046730916.1"/>
</dbReference>
<dbReference type="InterPro" id="IPR019819">
    <property type="entry name" value="Carboxylesterase_B_CS"/>
</dbReference>
<protein>
    <submittedName>
        <fullName evidence="8 9 10">Neuroligin-4, X-linked</fullName>
    </submittedName>
</protein>
<dbReference type="InterPro" id="IPR051093">
    <property type="entry name" value="Neuroligin/BSAL"/>
</dbReference>
<evidence type="ECO:0000313" key="8">
    <source>
        <dbReference type="RefSeq" id="XP_015515644.1"/>
    </source>
</evidence>
<dbReference type="PANTHER" id="PTHR43903">
    <property type="entry name" value="NEUROLIGIN"/>
    <property type="match status" value="1"/>
</dbReference>
<evidence type="ECO:0000259" key="6">
    <source>
        <dbReference type="Pfam" id="PF00135"/>
    </source>
</evidence>
<dbReference type="PROSITE" id="PS00941">
    <property type="entry name" value="CARBOXYLESTERASE_B_2"/>
    <property type="match status" value="1"/>
</dbReference>
<feature type="transmembrane region" description="Helical" evidence="5">
    <location>
        <begin position="712"/>
        <end position="736"/>
    </location>
</feature>
<dbReference type="SUPFAM" id="SSF53474">
    <property type="entry name" value="alpha/beta-Hydrolases"/>
    <property type="match status" value="1"/>
</dbReference>
<gene>
    <name evidence="8 9 10 11" type="primary">LOC107221241</name>
</gene>
<feature type="domain" description="Carboxylesterase type B" evidence="6">
    <location>
        <begin position="50"/>
        <end position="604"/>
    </location>
</feature>
<organism evidence="7 8">
    <name type="scientific">Neodiprion lecontei</name>
    <name type="common">Redheaded pine sawfly</name>
    <dbReference type="NCBI Taxonomy" id="441921"/>
    <lineage>
        <taxon>Eukaryota</taxon>
        <taxon>Metazoa</taxon>
        <taxon>Ecdysozoa</taxon>
        <taxon>Arthropoda</taxon>
        <taxon>Hexapoda</taxon>
        <taxon>Insecta</taxon>
        <taxon>Pterygota</taxon>
        <taxon>Neoptera</taxon>
        <taxon>Endopterygota</taxon>
        <taxon>Hymenoptera</taxon>
        <taxon>Tenthredinoidea</taxon>
        <taxon>Diprionidae</taxon>
        <taxon>Diprioninae</taxon>
        <taxon>Neodiprion</taxon>
    </lineage>
</organism>
<dbReference type="Pfam" id="PF00135">
    <property type="entry name" value="COesterase"/>
    <property type="match status" value="1"/>
</dbReference>
<evidence type="ECO:0000256" key="1">
    <source>
        <dbReference type="ARBA" id="ARBA00005964"/>
    </source>
</evidence>
<dbReference type="RefSeq" id="XP_046586873.1">
    <property type="nucleotide sequence ID" value="XM_046730917.1"/>
</dbReference>
<feature type="compositionally biased region" description="Pro residues" evidence="4">
    <location>
        <begin position="823"/>
        <end position="832"/>
    </location>
</feature>
<feature type="region of interest" description="Disordered" evidence="4">
    <location>
        <begin position="666"/>
        <end position="688"/>
    </location>
</feature>
<feature type="compositionally biased region" description="Basic and acidic residues" evidence="4">
    <location>
        <begin position="765"/>
        <end position="777"/>
    </location>
</feature>
<keyword evidence="5" id="KW-0472">Membrane</keyword>
<keyword evidence="5" id="KW-1133">Transmembrane helix</keyword>
<reference evidence="8" key="1">
    <citation type="submission" date="2025-04" db="UniProtKB">
        <authorList>
            <consortium name="RefSeq"/>
        </authorList>
    </citation>
    <scope>IDENTIFICATION</scope>
    <source>
        <tissue evidence="9 10">Thorax and Abdomen</tissue>
        <tissue evidence="8">Whole body</tissue>
    </source>
</reference>
<evidence type="ECO:0000256" key="2">
    <source>
        <dbReference type="ARBA" id="ARBA00022729"/>
    </source>
</evidence>
<dbReference type="AlphaFoldDB" id="A0A6J0BLW1"/>
<evidence type="ECO:0000256" key="4">
    <source>
        <dbReference type="SAM" id="MobiDB-lite"/>
    </source>
</evidence>